<reference evidence="1 2" key="1">
    <citation type="submission" date="2019-05" db="EMBL/GenBank/DDBJ databases">
        <title>Another draft genome of Portunus trituberculatus and its Hox gene families provides insights of decapod evolution.</title>
        <authorList>
            <person name="Jeong J.-H."/>
            <person name="Song I."/>
            <person name="Kim S."/>
            <person name="Choi T."/>
            <person name="Kim D."/>
            <person name="Ryu S."/>
            <person name="Kim W."/>
        </authorList>
    </citation>
    <scope>NUCLEOTIDE SEQUENCE [LARGE SCALE GENOMIC DNA]</scope>
    <source>
        <tissue evidence="1">Muscle</tissue>
    </source>
</reference>
<gene>
    <name evidence="1" type="ORF">E2C01_088432</name>
</gene>
<name>A0A5B7JEG7_PORTR</name>
<dbReference type="AlphaFoldDB" id="A0A5B7JEG7"/>
<dbReference type="Proteomes" id="UP000324222">
    <property type="component" value="Unassembled WGS sequence"/>
</dbReference>
<protein>
    <submittedName>
        <fullName evidence="1">Uncharacterized protein</fullName>
    </submittedName>
</protein>
<keyword evidence="2" id="KW-1185">Reference proteome</keyword>
<sequence>MPVIVIRSGLGHDRSWETPRTCREEHWQEDASDRGKLRSASVVYATWRTVKLLECTSSMPALRPSSSPSKVTKHKTLNLLLTHLVVGAKGVRGEARG</sequence>
<organism evidence="1 2">
    <name type="scientific">Portunus trituberculatus</name>
    <name type="common">Swimming crab</name>
    <name type="synonym">Neptunus trituberculatus</name>
    <dbReference type="NCBI Taxonomy" id="210409"/>
    <lineage>
        <taxon>Eukaryota</taxon>
        <taxon>Metazoa</taxon>
        <taxon>Ecdysozoa</taxon>
        <taxon>Arthropoda</taxon>
        <taxon>Crustacea</taxon>
        <taxon>Multicrustacea</taxon>
        <taxon>Malacostraca</taxon>
        <taxon>Eumalacostraca</taxon>
        <taxon>Eucarida</taxon>
        <taxon>Decapoda</taxon>
        <taxon>Pleocyemata</taxon>
        <taxon>Brachyura</taxon>
        <taxon>Eubrachyura</taxon>
        <taxon>Portunoidea</taxon>
        <taxon>Portunidae</taxon>
        <taxon>Portuninae</taxon>
        <taxon>Portunus</taxon>
    </lineage>
</organism>
<dbReference type="EMBL" id="VSRR010094429">
    <property type="protein sequence ID" value="MPC93309.1"/>
    <property type="molecule type" value="Genomic_DNA"/>
</dbReference>
<evidence type="ECO:0000313" key="1">
    <source>
        <dbReference type="EMBL" id="MPC93309.1"/>
    </source>
</evidence>
<proteinExistence type="predicted"/>
<evidence type="ECO:0000313" key="2">
    <source>
        <dbReference type="Proteomes" id="UP000324222"/>
    </source>
</evidence>
<comment type="caution">
    <text evidence="1">The sequence shown here is derived from an EMBL/GenBank/DDBJ whole genome shotgun (WGS) entry which is preliminary data.</text>
</comment>
<accession>A0A5B7JEG7</accession>